<feature type="compositionally biased region" description="Pro residues" evidence="10">
    <location>
        <begin position="911"/>
        <end position="923"/>
    </location>
</feature>
<protein>
    <submittedName>
        <fullName evidence="12">SSD domain-containing protein</fullName>
    </submittedName>
</protein>
<feature type="compositionally biased region" description="Pro residues" evidence="10">
    <location>
        <begin position="1692"/>
        <end position="1733"/>
    </location>
</feature>
<accession>A0A1I8IQA7</accession>
<dbReference type="InterPro" id="IPR019540">
    <property type="entry name" value="PtdIno-glycan_biosynth_class_S"/>
</dbReference>
<comment type="pathway">
    <text evidence="2">Glycolipid biosynthesis; glycosylphosphatidylinositol-anchor biosynthesis.</text>
</comment>
<evidence type="ECO:0000256" key="1">
    <source>
        <dbReference type="ARBA" id="ARBA00004477"/>
    </source>
</evidence>
<dbReference type="GO" id="GO:0006506">
    <property type="term" value="P:GPI anchor biosynthetic process"/>
    <property type="evidence" value="ECO:0007669"/>
    <property type="project" value="UniProtKB-UniPathway"/>
</dbReference>
<comment type="similarity">
    <text evidence="3">Belongs to the PIGS family.</text>
</comment>
<dbReference type="UniPathway" id="UPA00196"/>
<comment type="subcellular location">
    <subcellularLocation>
        <location evidence="1">Endoplasmic reticulum membrane</location>
        <topology evidence="1">Multi-pass membrane protein</topology>
    </subcellularLocation>
</comment>
<sequence>VECRGLGLWEGRRCRQPPLAQSGEVRRRPRRFSGMMPLPPGFDGEKLAPLRFSREILALQGFEIVASPNSRQEAVQLAVAQIHSRPVALRWTRAHFDSRQLISGLILALTLGQDSGLVHLEHIDHPGAAALDCIHWTLGYKTATSFSGSGGQIRLDSRLVNSSIVAIVAEIFNIFVSNWLSSSSSTLDDDDLEVHSARWPGCAVQMQGFVVKLFARCATRRSLWQRMPRKAALSSTNDTQFLFHIKNRSANTMLVDEAELKRLAPSIDEAKRTAYASLAFLLFGLLFVPVWWHLTTIERHPLPADEISRLYYRQPELQVDLRVLSFDPWLEPGDLASLERQLLDRLVPAGLDRRRHVQLRYRATVRPATPHETELMRSAGSAAELEDGLLRSASPSSGGGGAASAESMLTILLLPNSSRLLEPPASVGGGGGNGRRGYVRESGCVYLSSGAGIKEIRDKIERIVTRVLLDVDGLEESYASAIGDQRLSSADSRRQAGAAPAYDIVLSLVHSQPSSQRRLSWDVQEAVRLLLDPFLARLSRYVNLSVRSQIVHHVTFHRPPKRSSDGSHYYYDESALPDLLNSLEPYVQTAVSSNPQLSLLIYVPPAAHSPLRLYGPDGRPVSVNALVSARWGGVYFYNPPSGESWPNGRHRVNMTEAMAGLLPQLKALLGLRRQLPRIYLPLEPPGYSQVTQLELRHWLRRRSLESAARTKLALRSLLQLLDRVENMVISERVADQISASVGALSLALDNLRIGGLTEAFVAGKAALKNSESAFFDHSLLQLLYFPQDQKYAIYVPYFLPRGDHLSDVHLAEDFTVAACRSPATAASVAVIAVAGSSATAREAASSTAASTAAVRRDSIVVAASATSAVAAEAVAARSRVAAGPAAAMPLPPWPPPLPPAPPAPELSLLSPSPPCPSDVPQEPPVLLVPSLPIDEEDSAPPPPPPPAASSSVLGPVVYTKLPPPPPPPPLLPLFPGLPTTSVRVCDVVSMKLALLNAPLPPFACGCSVARGPARCPISKRLRVARWPASALPLQQQVAAVAKDAGFVARQTEHMLVLTAHSTAHTRESTTPSTLRWWPAAGSASAKHRSGLLSKTKVSPAARELQMATMTAMLDKDILEGRPNCVPARGRYATRRQAQLDHVLVRFRERRRAVNCRTITPLALRSDHRLLICDLNLCDPLYRPPKRPPRCYYRALRATDTQRRFASAFNTALGDKRGSAEYAEVCAAVRTTAEQVVPMMQPAQRGQPVWQDDPAIQAARKDLERLRLSRRPTREAEAALAAVYLQRQQAAVDDAILAVSAAGPDARERVAWSAINALTGRKRRNPLNLAGDTPDERRNELREFFAAIVNAPPPRCQTTPLPAEKSFSVAPVNAADVVKLAQQSPGGKALGPDEVPIEALRIPCVAAEVARVMNRVLFAKLFNRMLLSRLQPVLDPYLRPEQNGVLGYADDLALRSSTVEGAQRQLDTLVAVAASVGLVVNTQKTVVLCVPDDIETVIFCRGTDGQATELPRCQQFVYLGGLVPDAREDLRRRRGLAWAAFRSVRAVLQSEALPDRQRAALFQAVIETVLLYNAETWTLTDSLEQQVDAAHAGLLRVAFNIGVERVTNAALYRRAGLPRPSDLLRRRRLQLAGHLIRAESYCPQPVQEVLLLTLQAPYRRGQARTRRYVDCLLADAGAPDTACGAAFPSSLSPDPPQPPEKPPPPPPPPLSPSLLPPPPPPPKPPKPLLPVPALPPAQLPPMPLPPWPPPLPVARAAPSELQPAPPAPELSLLSPSPPCPSDVSQEPPVLLVPSLPTDEEDSAPPPPPPPAASSSVLGPVVYTKLPPPPPPPPPPPLLPLFPGLPTTSVRACDVVSMKLALLNAPLPPFACVVVVVVVATAPVEAAVVAAVSLVDAHAARSRSVCVSHAGPPTEHKLVLTAHSTAHTRESTTPSTLRWSPAAGAASAKHRSGLFVEDEGLTGSSRAPDGHDDGNAR</sequence>
<keyword evidence="8" id="KW-0472">Membrane</keyword>
<evidence type="ECO:0000256" key="2">
    <source>
        <dbReference type="ARBA" id="ARBA00004687"/>
    </source>
</evidence>
<keyword evidence="9" id="KW-0325">Glycoprotein</keyword>
<keyword evidence="6" id="KW-0256">Endoplasmic reticulum</keyword>
<evidence type="ECO:0000256" key="10">
    <source>
        <dbReference type="SAM" id="MobiDB-lite"/>
    </source>
</evidence>
<dbReference type="WBParaSite" id="maker-uti_cns_0015017-snap-gene-0.2-mRNA-1">
    <property type="protein sequence ID" value="maker-uti_cns_0015017-snap-gene-0.2-mRNA-1"/>
    <property type="gene ID" value="maker-uti_cns_0015017-snap-gene-0.2"/>
</dbReference>
<name>A0A1I8IQA7_9PLAT</name>
<dbReference type="PANTHER" id="PTHR21072:SF13">
    <property type="entry name" value="GPI TRANSAMIDASE COMPONENT PIG-S"/>
    <property type="match status" value="1"/>
</dbReference>
<feature type="region of interest" description="Disordered" evidence="10">
    <location>
        <begin position="896"/>
        <end position="951"/>
    </location>
</feature>
<evidence type="ECO:0000256" key="5">
    <source>
        <dbReference type="ARBA" id="ARBA00022692"/>
    </source>
</evidence>
<evidence type="ECO:0000256" key="7">
    <source>
        <dbReference type="ARBA" id="ARBA00022989"/>
    </source>
</evidence>
<keyword evidence="7" id="KW-1133">Transmembrane helix</keyword>
<organism evidence="11 12">
    <name type="scientific">Macrostomum lignano</name>
    <dbReference type="NCBI Taxonomy" id="282301"/>
    <lineage>
        <taxon>Eukaryota</taxon>
        <taxon>Metazoa</taxon>
        <taxon>Spiralia</taxon>
        <taxon>Lophotrochozoa</taxon>
        <taxon>Platyhelminthes</taxon>
        <taxon>Rhabditophora</taxon>
        <taxon>Macrostomorpha</taxon>
        <taxon>Macrostomida</taxon>
        <taxon>Macrostomidae</taxon>
        <taxon>Macrostomum</taxon>
    </lineage>
</organism>
<evidence type="ECO:0000313" key="12">
    <source>
        <dbReference type="WBParaSite" id="maker-uti_cns_0015017-snap-gene-0.2-mRNA-1"/>
    </source>
</evidence>
<dbReference type="GO" id="GO:0016255">
    <property type="term" value="P:attachment of GPI anchor to protein"/>
    <property type="evidence" value="ECO:0007669"/>
    <property type="project" value="InterPro"/>
</dbReference>
<evidence type="ECO:0000256" key="6">
    <source>
        <dbReference type="ARBA" id="ARBA00022824"/>
    </source>
</evidence>
<keyword evidence="11" id="KW-1185">Reference proteome</keyword>
<feature type="region of interest" description="Disordered" evidence="10">
    <location>
        <begin position="1956"/>
        <end position="1975"/>
    </location>
</feature>
<evidence type="ECO:0000256" key="8">
    <source>
        <dbReference type="ARBA" id="ARBA00023136"/>
    </source>
</evidence>
<dbReference type="Proteomes" id="UP000095280">
    <property type="component" value="Unplaced"/>
</dbReference>
<evidence type="ECO:0000313" key="11">
    <source>
        <dbReference type="Proteomes" id="UP000095280"/>
    </source>
</evidence>
<evidence type="ECO:0000256" key="3">
    <source>
        <dbReference type="ARBA" id="ARBA00005316"/>
    </source>
</evidence>
<feature type="region of interest" description="Disordered" evidence="10">
    <location>
        <begin position="1752"/>
        <end position="1828"/>
    </location>
</feature>
<evidence type="ECO:0000256" key="4">
    <source>
        <dbReference type="ARBA" id="ARBA00022502"/>
    </source>
</evidence>
<evidence type="ECO:0000256" key="9">
    <source>
        <dbReference type="ARBA" id="ARBA00023180"/>
    </source>
</evidence>
<keyword evidence="4" id="KW-0337">GPI-anchor biosynthesis</keyword>
<feature type="region of interest" description="Disordered" evidence="10">
    <location>
        <begin position="1683"/>
        <end position="1733"/>
    </location>
</feature>
<keyword evidence="5" id="KW-0812">Transmembrane</keyword>
<proteinExistence type="inferred from homology"/>
<dbReference type="PANTHER" id="PTHR21072">
    <property type="entry name" value="GPI TRANSAMIDASE COMPONENT PIG-S"/>
    <property type="match status" value="1"/>
</dbReference>
<dbReference type="GO" id="GO:0042765">
    <property type="term" value="C:GPI-anchor transamidase complex"/>
    <property type="evidence" value="ECO:0007669"/>
    <property type="project" value="InterPro"/>
</dbReference>
<feature type="compositionally biased region" description="Basic and acidic residues" evidence="10">
    <location>
        <begin position="1966"/>
        <end position="1975"/>
    </location>
</feature>
<reference evidence="12" key="1">
    <citation type="submission" date="2016-11" db="UniProtKB">
        <authorList>
            <consortium name="WormBaseParasite"/>
        </authorList>
    </citation>
    <scope>IDENTIFICATION</scope>
</reference>
<dbReference type="Pfam" id="PF10510">
    <property type="entry name" value="PIG-S"/>
    <property type="match status" value="1"/>
</dbReference>